<dbReference type="InterPro" id="IPR029044">
    <property type="entry name" value="Nucleotide-diphossugar_trans"/>
</dbReference>
<dbReference type="Pfam" id="PF00535">
    <property type="entry name" value="Glycos_transf_2"/>
    <property type="match status" value="1"/>
</dbReference>
<organism evidence="2 3">
    <name type="scientific">Qipengyuania citrea</name>
    <dbReference type="NCBI Taxonomy" id="225971"/>
    <lineage>
        <taxon>Bacteria</taxon>
        <taxon>Pseudomonadati</taxon>
        <taxon>Pseudomonadota</taxon>
        <taxon>Alphaproteobacteria</taxon>
        <taxon>Sphingomonadales</taxon>
        <taxon>Erythrobacteraceae</taxon>
        <taxon>Qipengyuania</taxon>
    </lineage>
</organism>
<gene>
    <name evidence="2" type="ORF">NCF85_11605</name>
</gene>
<dbReference type="Proteomes" id="UP001056619">
    <property type="component" value="Chromosome"/>
</dbReference>
<name>A0ABY4U3P8_9SPHN</name>
<dbReference type="PANTHER" id="PTHR43179:SF7">
    <property type="entry name" value="RHAMNOSYLTRANSFERASE WBBL"/>
    <property type="match status" value="1"/>
</dbReference>
<feature type="domain" description="Glycosyltransferase 2-like" evidence="1">
    <location>
        <begin position="325"/>
        <end position="445"/>
    </location>
</feature>
<reference evidence="2 3" key="1">
    <citation type="submission" date="2022-06" db="EMBL/GenBank/DDBJ databases">
        <authorList>
            <person name="Liu G."/>
        </authorList>
    </citation>
    <scope>NUCLEOTIDE SEQUENCE [LARGE SCALE GENOMIC DNA]</scope>
    <source>
        <strain evidence="2 3">E4</strain>
    </source>
</reference>
<proteinExistence type="predicted"/>
<dbReference type="SUPFAM" id="SSF53448">
    <property type="entry name" value="Nucleotide-diphospho-sugar transferases"/>
    <property type="match status" value="1"/>
</dbReference>
<accession>A0ABY4U3P8</accession>
<keyword evidence="3" id="KW-1185">Reference proteome</keyword>
<evidence type="ECO:0000259" key="1">
    <source>
        <dbReference type="Pfam" id="PF00535"/>
    </source>
</evidence>
<sequence>MKSSFLRQLRDILLLLACRPDRLALIGWWRLSGKKLRAHHRLQSAIAALPFANERWMSDAGSEDMSAIAAARISKGPHSFSVHIHIANDDDWRVARRAIESALGQSEKPVRIFVTAPRAMNGLPAACDLVCILQEPCQSRIAGLELSLAAAEELGIDYVVPLAVGAMLPRHSLAGYAAFNREQRHERLPILFGDQLEDLSHSNAAIGWFKPLWDQRMMLSQDYISSACALPVTSARRFFVKKDVQAPTCIYELILLMSLPPDTGVSVEKVQRITMRTVTGDWCTDGDARSQAVQNAVPENALVSAGPFGTVQLRWPLPQPIPKVSIIVATRDKLELLQTCVEGVLFQTAYPDIELIIADNDSRETETLQYLDEILKDPRVRVVRWPYPFNYSAINNFAAGHASGEYLCLLNNDIEVLEPQWLEEMVREAVQPGVGAVGARLLYPDRTIQHAGVALGIGNAAGHAHRGLQEDEAGYFAQTHIVRGASAVTAACMLVAKRHFDAVGGLDEDALAVAYNDVDLCLKLRVRGLVNIYTPLATLIHHESKSRGLDFAPEHLERYMRELAVFQQRWGAAEVVDPWHHPQLNRQSEVFN</sequence>
<dbReference type="EMBL" id="CP098494">
    <property type="protein sequence ID" value="USA60729.1"/>
    <property type="molecule type" value="Genomic_DNA"/>
</dbReference>
<dbReference type="PANTHER" id="PTHR43179">
    <property type="entry name" value="RHAMNOSYLTRANSFERASE WBBL"/>
    <property type="match status" value="1"/>
</dbReference>
<protein>
    <submittedName>
        <fullName evidence="2">Glycosyltransferase family 2 protein</fullName>
    </submittedName>
</protein>
<dbReference type="InterPro" id="IPR001173">
    <property type="entry name" value="Glyco_trans_2-like"/>
</dbReference>
<evidence type="ECO:0000313" key="3">
    <source>
        <dbReference type="Proteomes" id="UP001056619"/>
    </source>
</evidence>
<evidence type="ECO:0000313" key="2">
    <source>
        <dbReference type="EMBL" id="USA60729.1"/>
    </source>
</evidence>
<dbReference type="RefSeq" id="WP_301641711.1">
    <property type="nucleotide sequence ID" value="NZ_CP098494.1"/>
</dbReference>
<dbReference type="CDD" id="cd04186">
    <property type="entry name" value="GT_2_like_c"/>
    <property type="match status" value="1"/>
</dbReference>
<dbReference type="Gene3D" id="3.90.550.10">
    <property type="entry name" value="Spore Coat Polysaccharide Biosynthesis Protein SpsA, Chain A"/>
    <property type="match status" value="1"/>
</dbReference>